<comment type="caution">
    <text evidence="1">The sequence shown here is derived from an EMBL/GenBank/DDBJ whole genome shotgun (WGS) entry which is preliminary data.</text>
</comment>
<dbReference type="Proteomes" id="UP001634394">
    <property type="component" value="Unassembled WGS sequence"/>
</dbReference>
<dbReference type="AlphaFoldDB" id="A0ABD3VGA6"/>
<evidence type="ECO:0000313" key="2">
    <source>
        <dbReference type="Proteomes" id="UP001634394"/>
    </source>
</evidence>
<proteinExistence type="predicted"/>
<accession>A0ABD3VGA6</accession>
<reference evidence="1 2" key="1">
    <citation type="submission" date="2024-11" db="EMBL/GenBank/DDBJ databases">
        <title>Chromosome-level genome assembly of the freshwater bivalve Anodonta woodiana.</title>
        <authorList>
            <person name="Chen X."/>
        </authorList>
    </citation>
    <scope>NUCLEOTIDE SEQUENCE [LARGE SCALE GENOMIC DNA]</scope>
    <source>
        <strain evidence="1">MN2024</strain>
        <tissue evidence="1">Gills</tissue>
    </source>
</reference>
<protein>
    <submittedName>
        <fullName evidence="1">Uncharacterized protein</fullName>
    </submittedName>
</protein>
<dbReference type="EMBL" id="JBJQND010000012">
    <property type="protein sequence ID" value="KAL3860615.1"/>
    <property type="molecule type" value="Genomic_DNA"/>
</dbReference>
<name>A0ABD3VGA6_SINWO</name>
<evidence type="ECO:0000313" key="1">
    <source>
        <dbReference type="EMBL" id="KAL3860615.1"/>
    </source>
</evidence>
<keyword evidence="2" id="KW-1185">Reference proteome</keyword>
<organism evidence="1 2">
    <name type="scientific">Sinanodonta woodiana</name>
    <name type="common">Chinese pond mussel</name>
    <name type="synonym">Anodonta woodiana</name>
    <dbReference type="NCBI Taxonomy" id="1069815"/>
    <lineage>
        <taxon>Eukaryota</taxon>
        <taxon>Metazoa</taxon>
        <taxon>Spiralia</taxon>
        <taxon>Lophotrochozoa</taxon>
        <taxon>Mollusca</taxon>
        <taxon>Bivalvia</taxon>
        <taxon>Autobranchia</taxon>
        <taxon>Heteroconchia</taxon>
        <taxon>Palaeoheterodonta</taxon>
        <taxon>Unionida</taxon>
        <taxon>Unionoidea</taxon>
        <taxon>Unionidae</taxon>
        <taxon>Unioninae</taxon>
        <taxon>Sinanodonta</taxon>
    </lineage>
</organism>
<sequence length="81" mass="9270">MKSAAMRKKEAVELERLAKRPKSFFHSAIVERTVCDKDEQSVSMQVQEDSLLVESSDIILSSVEIFNRSSDPRVIQHMQSM</sequence>
<gene>
    <name evidence="1" type="ORF">ACJMK2_010713</name>
</gene>